<feature type="domain" description="Protein kinase" evidence="5">
    <location>
        <begin position="91"/>
        <end position="374"/>
    </location>
</feature>
<dbReference type="OrthoDB" id="9801841at2"/>
<name>A0A5C5Z9M5_9BACT</name>
<keyword evidence="1 6" id="KW-0808">Transferase</keyword>
<dbReference type="PANTHER" id="PTHR43289">
    <property type="entry name" value="MITOGEN-ACTIVATED PROTEIN KINASE KINASE KINASE 20-RELATED"/>
    <property type="match status" value="1"/>
</dbReference>
<dbReference type="GO" id="GO:0005524">
    <property type="term" value="F:ATP binding"/>
    <property type="evidence" value="ECO:0007669"/>
    <property type="project" value="UniProtKB-KW"/>
</dbReference>
<dbReference type="SMART" id="SM00220">
    <property type="entry name" value="S_TKc"/>
    <property type="match status" value="1"/>
</dbReference>
<dbReference type="InterPro" id="IPR011990">
    <property type="entry name" value="TPR-like_helical_dom_sf"/>
</dbReference>
<evidence type="ECO:0000313" key="7">
    <source>
        <dbReference type="Proteomes" id="UP000315010"/>
    </source>
</evidence>
<keyword evidence="4" id="KW-0067">ATP-binding</keyword>
<dbReference type="SUPFAM" id="SSF56112">
    <property type="entry name" value="Protein kinase-like (PK-like)"/>
    <property type="match status" value="1"/>
</dbReference>
<dbReference type="AlphaFoldDB" id="A0A5C5Z9M5"/>
<evidence type="ECO:0000256" key="1">
    <source>
        <dbReference type="ARBA" id="ARBA00022679"/>
    </source>
</evidence>
<dbReference type="PROSITE" id="PS50011">
    <property type="entry name" value="PROTEIN_KINASE_DOM"/>
    <property type="match status" value="1"/>
</dbReference>
<comment type="caution">
    <text evidence="6">The sequence shown here is derived from an EMBL/GenBank/DDBJ whole genome shotgun (WGS) entry which is preliminary data.</text>
</comment>
<dbReference type="Gene3D" id="3.30.200.20">
    <property type="entry name" value="Phosphorylase Kinase, domain 1"/>
    <property type="match status" value="1"/>
</dbReference>
<keyword evidence="2" id="KW-0547">Nucleotide-binding</keyword>
<reference evidence="6 7" key="1">
    <citation type="submission" date="2019-02" db="EMBL/GenBank/DDBJ databases">
        <title>Deep-cultivation of Planctomycetes and their phenomic and genomic characterization uncovers novel biology.</title>
        <authorList>
            <person name="Wiegand S."/>
            <person name="Jogler M."/>
            <person name="Boedeker C."/>
            <person name="Pinto D."/>
            <person name="Vollmers J."/>
            <person name="Rivas-Marin E."/>
            <person name="Kohn T."/>
            <person name="Peeters S.H."/>
            <person name="Heuer A."/>
            <person name="Rast P."/>
            <person name="Oberbeckmann S."/>
            <person name="Bunk B."/>
            <person name="Jeske O."/>
            <person name="Meyerdierks A."/>
            <person name="Storesund J.E."/>
            <person name="Kallscheuer N."/>
            <person name="Luecker S."/>
            <person name="Lage O.M."/>
            <person name="Pohl T."/>
            <person name="Merkel B.J."/>
            <person name="Hornburger P."/>
            <person name="Mueller R.-W."/>
            <person name="Bruemmer F."/>
            <person name="Labrenz M."/>
            <person name="Spormann A.M."/>
            <person name="Op Den Camp H."/>
            <person name="Overmann J."/>
            <person name="Amann R."/>
            <person name="Jetten M.S.M."/>
            <person name="Mascher T."/>
            <person name="Medema M.H."/>
            <person name="Devos D.P."/>
            <person name="Kaster A.-K."/>
            <person name="Ovreas L."/>
            <person name="Rohde M."/>
            <person name="Galperin M.Y."/>
            <person name="Jogler C."/>
        </authorList>
    </citation>
    <scope>NUCLEOTIDE SEQUENCE [LARGE SCALE GENOMIC DNA]</scope>
    <source>
        <strain evidence="6 7">CA13</strain>
    </source>
</reference>
<evidence type="ECO:0000256" key="2">
    <source>
        <dbReference type="ARBA" id="ARBA00022741"/>
    </source>
</evidence>
<sequence>MGDISASELARLDAVCLEYETALRRGEEVSISDIVAEHGGESSHWLRRELEAVRGEIIEGNPISGHETLFASERNTSMPKLPSEGSQIGPYRVERLLDRGGMGVVYSAIDSRLGRKVAIKMMAIDGEKHGSLRDRFQREARAVAAISHPNVVELFDVGLFGSSPYAVMEFLDGETLDRLLRRTRLSIDEIRSIGAQIADALSVAHAAGVVHRDLKPHNIMVMRRSADPLSSSISGESLSAGGALIKLFDFGLSRSDGIRFGNGEHGDDGERTREGVVMGTPGYMAPEQARGEQAGPMADLFSLGCILYEAFYGKRAFDGDTATQRFASTLEQTPDFDPERSREDRELSKVIGKCLQRKPEARPASANLVSEALLKRPSSTAPSDLAPEAFRVGRRRMMELTGGGVVGLLLAAYAQSTKSESLGAIDSLGVLSFIDVRDASATLADGAKGDPVGDREIFRGDQLAALLVNELSRMPDINVTPFRPIVANTRSEYQRIGDELDVDALVTGTFQTIRRGNKTFDEINLQIVSARTGNQLWGGLFSSELGESLLEQSRFASEIATKVGRSLTSSADELKPQSVSAFRCLVDGSARSDPDSPDGLRKALLCYKSAHSQDEQFAAPLAGLGLTSITLAAQSAPKESIKLIQQARESVDDALSLDLSSVDARLAEAMIKWQTQYQYTEATEILSALAEDVPNHWQVRHQFGLLELTKGNIGLALQMLREATQLNPLSVVAKVDLARAYWFSGNTDRAITDAKRVRSRHSESLYARGLLIDLYEDEGNVHLAAVEHDGVDFGDSLTESLTADSYFAKRSELDLEQYPYGPYGTLLNRAMLQSRMGEPIGDAVLGELADPTPPMLPLLLATHPCFAEARKLERAKEILPIPMMTTA</sequence>
<dbReference type="InterPro" id="IPR008271">
    <property type="entry name" value="Ser/Thr_kinase_AS"/>
</dbReference>
<accession>A0A5C5Z9M5</accession>
<protein>
    <submittedName>
        <fullName evidence="6">Serine/threonine-protein kinase PknA</fullName>
        <ecNumber evidence="6">2.7.11.1</ecNumber>
    </submittedName>
</protein>
<dbReference type="EC" id="2.7.11.1" evidence="6"/>
<organism evidence="6 7">
    <name type="scientific">Novipirellula herctigrandis</name>
    <dbReference type="NCBI Taxonomy" id="2527986"/>
    <lineage>
        <taxon>Bacteria</taxon>
        <taxon>Pseudomonadati</taxon>
        <taxon>Planctomycetota</taxon>
        <taxon>Planctomycetia</taxon>
        <taxon>Pirellulales</taxon>
        <taxon>Pirellulaceae</taxon>
        <taxon>Novipirellula</taxon>
    </lineage>
</organism>
<evidence type="ECO:0000256" key="4">
    <source>
        <dbReference type="ARBA" id="ARBA00022840"/>
    </source>
</evidence>
<dbReference type="Pfam" id="PF00069">
    <property type="entry name" value="Pkinase"/>
    <property type="match status" value="1"/>
</dbReference>
<dbReference type="CDD" id="cd14014">
    <property type="entry name" value="STKc_PknB_like"/>
    <property type="match status" value="1"/>
</dbReference>
<gene>
    <name evidence="6" type="primary">pknA_2</name>
    <name evidence="6" type="ORF">CA13_53740</name>
</gene>
<evidence type="ECO:0000259" key="5">
    <source>
        <dbReference type="PROSITE" id="PS50011"/>
    </source>
</evidence>
<dbReference type="InterPro" id="IPR000719">
    <property type="entry name" value="Prot_kinase_dom"/>
</dbReference>
<keyword evidence="7" id="KW-1185">Reference proteome</keyword>
<dbReference type="EMBL" id="SJPJ01000001">
    <property type="protein sequence ID" value="TWT83900.1"/>
    <property type="molecule type" value="Genomic_DNA"/>
</dbReference>
<dbReference type="PROSITE" id="PS00108">
    <property type="entry name" value="PROTEIN_KINASE_ST"/>
    <property type="match status" value="1"/>
</dbReference>
<dbReference type="SUPFAM" id="SSF48452">
    <property type="entry name" value="TPR-like"/>
    <property type="match status" value="1"/>
</dbReference>
<dbReference type="GO" id="GO:0004674">
    <property type="term" value="F:protein serine/threonine kinase activity"/>
    <property type="evidence" value="ECO:0007669"/>
    <property type="project" value="UniProtKB-EC"/>
</dbReference>
<dbReference type="RefSeq" id="WP_146401335.1">
    <property type="nucleotide sequence ID" value="NZ_SJPJ01000001.1"/>
</dbReference>
<proteinExistence type="predicted"/>
<dbReference type="Proteomes" id="UP000315010">
    <property type="component" value="Unassembled WGS sequence"/>
</dbReference>
<dbReference type="Gene3D" id="1.25.40.10">
    <property type="entry name" value="Tetratricopeptide repeat domain"/>
    <property type="match status" value="1"/>
</dbReference>
<dbReference type="PANTHER" id="PTHR43289:SF6">
    <property type="entry name" value="SERINE_THREONINE-PROTEIN KINASE NEKL-3"/>
    <property type="match status" value="1"/>
</dbReference>
<dbReference type="InterPro" id="IPR011009">
    <property type="entry name" value="Kinase-like_dom_sf"/>
</dbReference>
<keyword evidence="3 6" id="KW-0418">Kinase</keyword>
<evidence type="ECO:0000313" key="6">
    <source>
        <dbReference type="EMBL" id="TWT83900.1"/>
    </source>
</evidence>
<dbReference type="Gene3D" id="1.10.510.10">
    <property type="entry name" value="Transferase(Phosphotransferase) domain 1"/>
    <property type="match status" value="1"/>
</dbReference>
<evidence type="ECO:0000256" key="3">
    <source>
        <dbReference type="ARBA" id="ARBA00022777"/>
    </source>
</evidence>